<dbReference type="Proteomes" id="UP001195196">
    <property type="component" value="Unassembled WGS sequence"/>
</dbReference>
<dbReference type="Gene3D" id="3.90.1720.10">
    <property type="entry name" value="endopeptidase domain like (from Nostoc punctiforme)"/>
    <property type="match status" value="1"/>
</dbReference>
<protein>
    <submittedName>
        <fullName evidence="6">C40 family peptidase</fullName>
    </submittedName>
</protein>
<organism evidence="6 7">
    <name type="scientific">Gordonia rubripertincta</name>
    <name type="common">Rhodococcus corallinus</name>
    <dbReference type="NCBI Taxonomy" id="36822"/>
    <lineage>
        <taxon>Bacteria</taxon>
        <taxon>Bacillati</taxon>
        <taxon>Actinomycetota</taxon>
        <taxon>Actinomycetes</taxon>
        <taxon>Mycobacteriales</taxon>
        <taxon>Gordoniaceae</taxon>
        <taxon>Gordonia</taxon>
    </lineage>
</organism>
<sequence length="320" mass="33396">MLDVAMFVGPLRQLVTALGTGILAPGNPAETIRAAASAVDAARRGSSAATDAVRTHWEGSGATAAVDAAGRLQQSMGTLADDADTFARLVESAGGKVHTASTELLGLVDSLERRARAFGNELFTPTGLLTMLPVAAEHLGRGLEIVARTRADLRSDTDTMGALGRRIAPAPVTTIGDQTSGEQLSVSPVSGGVPITLPDGSVAHAPNERAATAVRAALSQRGVPYLWGGTTPAGFDCSGFTRWAYRQAGLELPRLAQDQDTAGIRVSQDRLQPGDLAVWSGHVAMYIGNDQMIEAGDPVGISPVRTTNLDQTFEGFFRPR</sequence>
<gene>
    <name evidence="6" type="ORF">JTZ10_07155</name>
</gene>
<proteinExistence type="inferred from homology"/>
<evidence type="ECO:0000256" key="2">
    <source>
        <dbReference type="ARBA" id="ARBA00022670"/>
    </source>
</evidence>
<keyword evidence="2" id="KW-0645">Protease</keyword>
<comment type="caution">
    <text evidence="6">The sequence shown here is derived from an EMBL/GenBank/DDBJ whole genome shotgun (WGS) entry which is preliminary data.</text>
</comment>
<dbReference type="InterPro" id="IPR051794">
    <property type="entry name" value="PG_Endopeptidase_C40"/>
</dbReference>
<keyword evidence="4" id="KW-0788">Thiol protease</keyword>
<reference evidence="6" key="1">
    <citation type="submission" date="2021-02" db="EMBL/GenBank/DDBJ databases">
        <title>Taxonomy, biology and ecology of Rhodococcus bacteria occurring in California pistachio and other woody hosts as revealed by genome sequence analyses.</title>
        <authorList>
            <person name="Riely B."/>
            <person name="Gai Y."/>
        </authorList>
    </citation>
    <scope>NUCLEOTIDE SEQUENCE</scope>
    <source>
        <strain evidence="6">BP-295</strain>
    </source>
</reference>
<dbReference type="SUPFAM" id="SSF140453">
    <property type="entry name" value="EsxAB dimer-like"/>
    <property type="match status" value="1"/>
</dbReference>
<dbReference type="InterPro" id="IPR038332">
    <property type="entry name" value="PPE_sf"/>
</dbReference>
<dbReference type="PROSITE" id="PS51935">
    <property type="entry name" value="NLPC_P60"/>
    <property type="match status" value="1"/>
</dbReference>
<evidence type="ECO:0000256" key="3">
    <source>
        <dbReference type="ARBA" id="ARBA00022801"/>
    </source>
</evidence>
<evidence type="ECO:0000313" key="6">
    <source>
        <dbReference type="EMBL" id="MBM7277537.1"/>
    </source>
</evidence>
<dbReference type="Gene3D" id="1.20.1260.20">
    <property type="entry name" value="PPE superfamily"/>
    <property type="match status" value="1"/>
</dbReference>
<dbReference type="GO" id="GO:0008234">
    <property type="term" value="F:cysteine-type peptidase activity"/>
    <property type="evidence" value="ECO:0007669"/>
    <property type="project" value="UniProtKB-KW"/>
</dbReference>
<dbReference type="AlphaFoldDB" id="A0AAW4G2C8"/>
<feature type="domain" description="NlpC/P60" evidence="5">
    <location>
        <begin position="207"/>
        <end position="320"/>
    </location>
</feature>
<evidence type="ECO:0000256" key="4">
    <source>
        <dbReference type="ARBA" id="ARBA00022807"/>
    </source>
</evidence>
<dbReference type="RefSeq" id="WP_204717722.1">
    <property type="nucleotide sequence ID" value="NZ_JAFFGU010000002.1"/>
</dbReference>
<evidence type="ECO:0000256" key="1">
    <source>
        <dbReference type="ARBA" id="ARBA00007074"/>
    </source>
</evidence>
<dbReference type="EMBL" id="JAFFGU010000002">
    <property type="protein sequence ID" value="MBM7277537.1"/>
    <property type="molecule type" value="Genomic_DNA"/>
</dbReference>
<dbReference type="PANTHER" id="PTHR47359:SF3">
    <property type="entry name" value="NLP_P60 DOMAIN-CONTAINING PROTEIN-RELATED"/>
    <property type="match status" value="1"/>
</dbReference>
<dbReference type="Pfam" id="PF00877">
    <property type="entry name" value="NLPC_P60"/>
    <property type="match status" value="1"/>
</dbReference>
<comment type="similarity">
    <text evidence="1">Belongs to the peptidase C40 family.</text>
</comment>
<dbReference type="InterPro" id="IPR038765">
    <property type="entry name" value="Papain-like_cys_pep_sf"/>
</dbReference>
<dbReference type="PANTHER" id="PTHR47359">
    <property type="entry name" value="PEPTIDOGLYCAN DL-ENDOPEPTIDASE CWLO"/>
    <property type="match status" value="1"/>
</dbReference>
<dbReference type="SUPFAM" id="SSF54001">
    <property type="entry name" value="Cysteine proteinases"/>
    <property type="match status" value="1"/>
</dbReference>
<evidence type="ECO:0000259" key="5">
    <source>
        <dbReference type="PROSITE" id="PS51935"/>
    </source>
</evidence>
<dbReference type="GO" id="GO:0006508">
    <property type="term" value="P:proteolysis"/>
    <property type="evidence" value="ECO:0007669"/>
    <property type="project" value="UniProtKB-KW"/>
</dbReference>
<dbReference type="InterPro" id="IPR036689">
    <property type="entry name" value="ESAT-6-like_sf"/>
</dbReference>
<accession>A0AAW4G2C8</accession>
<dbReference type="InterPro" id="IPR000064">
    <property type="entry name" value="NLP_P60_dom"/>
</dbReference>
<keyword evidence="3" id="KW-0378">Hydrolase</keyword>
<name>A0AAW4G2C8_GORRU</name>
<evidence type="ECO:0000313" key="7">
    <source>
        <dbReference type="Proteomes" id="UP001195196"/>
    </source>
</evidence>